<evidence type="ECO:0000259" key="1">
    <source>
        <dbReference type="PROSITE" id="PS51833"/>
    </source>
</evidence>
<evidence type="ECO:0000313" key="3">
    <source>
        <dbReference type="Proteomes" id="UP000242502"/>
    </source>
</evidence>
<accession>A0A1D2QMS9</accession>
<dbReference type="STRING" id="62101.AB835_11945"/>
<reference evidence="2 3" key="1">
    <citation type="journal article" date="2016" name="Appl. Environ. Microbiol.">
        <title>Lack of Overt Genome Reduction in the Bryostatin-Producing Bryozoan Symbiont "Candidatus Endobugula sertula".</title>
        <authorList>
            <person name="Miller I.J."/>
            <person name="Vanee N."/>
            <person name="Fong S.S."/>
            <person name="Lim-Fong G.E."/>
            <person name="Kwan J.C."/>
        </authorList>
    </citation>
    <scope>NUCLEOTIDE SEQUENCE [LARGE SCALE GENOMIC DNA]</scope>
    <source>
        <strain evidence="2">AB1-4</strain>
    </source>
</reference>
<organism evidence="2 3">
    <name type="scientific">Candidatus Endobugula sertula</name>
    <name type="common">Bugula neritina bacterial symbiont</name>
    <dbReference type="NCBI Taxonomy" id="62101"/>
    <lineage>
        <taxon>Bacteria</taxon>
        <taxon>Pseudomonadati</taxon>
        <taxon>Pseudomonadota</taxon>
        <taxon>Gammaproteobacteria</taxon>
        <taxon>Cellvibrionales</taxon>
        <taxon>Cellvibrionaceae</taxon>
        <taxon>Candidatus Endobugula</taxon>
    </lineage>
</organism>
<gene>
    <name evidence="2" type="ORF">AB835_11945</name>
</gene>
<dbReference type="AlphaFoldDB" id="A0A1D2QMS9"/>
<dbReference type="Gene3D" id="1.10.3210.10">
    <property type="entry name" value="Hypothetical protein af1432"/>
    <property type="match status" value="1"/>
</dbReference>
<evidence type="ECO:0000313" key="2">
    <source>
        <dbReference type="EMBL" id="ODS22865.1"/>
    </source>
</evidence>
<dbReference type="PANTHER" id="PTHR33525">
    <property type="match status" value="1"/>
</dbReference>
<sequence>MPNIPKVVQELIESFGNEHVNSNEIARKLNKDQAMTAKVLRMANSAKYGGHRKIGSVNDAVVLLGFNALRTMVLASGLTSAFPTPDGFDIKEFWIKSFSIANISKWISKHVPDTDPEVAFTCGMIHDIGGLLTYILVNEEAQKIGRVVAKGANRIEMEDSRLGFNFTEAGAELAHRWKFPEEIVDGIKHQLSPQPEGGDYKVLAGIVYIAKYLYENSEANDENLLANCISERGKALNMDVVAAIDHLDELKTMDSDIEELLE</sequence>
<name>A0A1D2QMS9_9GAMM</name>
<dbReference type="PROSITE" id="PS51833">
    <property type="entry name" value="HDOD"/>
    <property type="match status" value="1"/>
</dbReference>
<dbReference type="EMBL" id="MDLC01000049">
    <property type="protein sequence ID" value="ODS22865.1"/>
    <property type="molecule type" value="Genomic_DNA"/>
</dbReference>
<feature type="domain" description="HDOD" evidence="1">
    <location>
        <begin position="1"/>
        <end position="193"/>
    </location>
</feature>
<dbReference type="Pfam" id="PF08668">
    <property type="entry name" value="HDOD"/>
    <property type="match status" value="1"/>
</dbReference>
<dbReference type="InterPro" id="IPR052340">
    <property type="entry name" value="RNase_Y/CdgJ"/>
</dbReference>
<protein>
    <recommendedName>
        <fullName evidence="1">HDOD domain-containing protein</fullName>
    </recommendedName>
</protein>
<dbReference type="PANTHER" id="PTHR33525:SF6">
    <property type="entry name" value="HDOD DOMAIN-CONTAINING PROTEIN"/>
    <property type="match status" value="1"/>
</dbReference>
<dbReference type="InterPro" id="IPR013976">
    <property type="entry name" value="HDOD"/>
</dbReference>
<dbReference type="Proteomes" id="UP000242502">
    <property type="component" value="Unassembled WGS sequence"/>
</dbReference>
<proteinExistence type="predicted"/>
<dbReference type="SUPFAM" id="SSF109604">
    <property type="entry name" value="HD-domain/PDEase-like"/>
    <property type="match status" value="1"/>
</dbReference>
<comment type="caution">
    <text evidence="2">The sequence shown here is derived from an EMBL/GenBank/DDBJ whole genome shotgun (WGS) entry which is preliminary data.</text>
</comment>